<proteinExistence type="predicted"/>
<dbReference type="InParanoid" id="A0A671DV19"/>
<dbReference type="AlphaFoldDB" id="A0A671DV19"/>
<name>A0A671DV19_RHIFE</name>
<accession>A0A671DV19</accession>
<dbReference type="OMA" id="FPGPLCL"/>
<sequence>MIALAVQVLLGVACAALTSTFLGVLCLTMRGAPHGLATGGLPLAAQRVPAVLGSGAPSVRTARRALSCCT</sequence>
<reference evidence="1" key="5">
    <citation type="submission" date="2025-09" db="UniProtKB">
        <authorList>
            <consortium name="Ensembl"/>
        </authorList>
    </citation>
    <scope>IDENTIFICATION</scope>
</reference>
<keyword evidence="2" id="KW-1185">Reference proteome</keyword>
<protein>
    <submittedName>
        <fullName evidence="1">Uncharacterized protein</fullName>
    </submittedName>
</protein>
<dbReference type="Ensembl" id="ENSRFET00010003605.1">
    <property type="protein sequence ID" value="ENSRFEP00010003288.1"/>
    <property type="gene ID" value="ENSRFEG00010002333.1"/>
</dbReference>
<evidence type="ECO:0000313" key="2">
    <source>
        <dbReference type="Proteomes" id="UP000472240"/>
    </source>
</evidence>
<dbReference type="Proteomes" id="UP000472240">
    <property type="component" value="Chromosome 7"/>
</dbReference>
<reference evidence="1 2" key="2">
    <citation type="journal article" date="2018" name="Annu Rev Anim Biosci">
        <title>Bat Biology, Genomes, and the Bat1K Project: To Generate Chromosome-Level Genomes for All Living Bat Species.</title>
        <authorList>
            <person name="Teeling E.C."/>
            <person name="Vernes S.C."/>
            <person name="Davalos L.M."/>
            <person name="Ray D.A."/>
            <person name="Gilbert M.T.P."/>
            <person name="Myers E."/>
        </authorList>
    </citation>
    <scope>NUCLEOTIDE SEQUENCE</scope>
</reference>
<reference evidence="1 2" key="1">
    <citation type="journal article" date="2015" name="Annu Rev Anim Biosci">
        <title>The Genome 10K Project: a way forward.</title>
        <authorList>
            <person name="Koepfli K.P."/>
            <person name="Paten B."/>
            <person name="O'Brien S.J."/>
            <person name="Koepfli K.P."/>
            <person name="Paten B."/>
            <person name="Antunes A."/>
            <person name="Belov K."/>
            <person name="Bustamante C."/>
            <person name="Castoe T.A."/>
            <person name="Clawson H."/>
            <person name="Crawford A.J."/>
            <person name="Diekhans M."/>
            <person name="Distel D."/>
            <person name="Durbin R."/>
            <person name="Earl D."/>
            <person name="Fujita M.K."/>
            <person name="Gamble T."/>
            <person name="Georges A."/>
            <person name="Gemmell N."/>
            <person name="Gilbert M.T."/>
            <person name="Graves J.M."/>
            <person name="Green R.E."/>
            <person name="Hickey G."/>
            <person name="Jarvis E.D."/>
            <person name="Johnson W."/>
            <person name="Komissarov A."/>
            <person name="Korf I."/>
            <person name="Kuhn R."/>
            <person name="Larkin D.M."/>
            <person name="Lewin H."/>
            <person name="Lopez J.V."/>
            <person name="Ma J."/>
            <person name="Marques-Bonet T."/>
            <person name="Miller W."/>
            <person name="Murphy R."/>
            <person name="Pevzner P."/>
            <person name="Shapiro B."/>
            <person name="Steiner C."/>
            <person name="Tamazian G."/>
            <person name="Venkatesh B."/>
            <person name="Wang J."/>
            <person name="Wayne R."/>
            <person name="Wiley E."/>
            <person name="Yang H."/>
            <person name="Zhang G."/>
            <person name="Haussler D."/>
            <person name="Ryder O."/>
            <person name="O'Brien S.J."/>
        </authorList>
    </citation>
    <scope>NUCLEOTIDE SEQUENCE</scope>
</reference>
<reference evidence="1" key="4">
    <citation type="submission" date="2025-08" db="UniProtKB">
        <authorList>
            <consortium name="Ensembl"/>
        </authorList>
    </citation>
    <scope>IDENTIFICATION</scope>
</reference>
<reference evidence="2" key="3">
    <citation type="submission" date="2018-12" db="EMBL/GenBank/DDBJ databases">
        <title>G10K-VGP greater horseshoe bat female genome, primary haplotype.</title>
        <authorList>
            <person name="Teeling E."/>
            <person name="Myers G."/>
            <person name="Vernes S."/>
            <person name="Pippel M."/>
            <person name="Winkler S."/>
            <person name="Fedrigo O."/>
            <person name="Rhie A."/>
            <person name="Koren S."/>
            <person name="Phillippy A."/>
            <person name="Lewin H."/>
            <person name="Damas J."/>
            <person name="Howe K."/>
            <person name="Mountcastle J."/>
            <person name="Jarvis E.D."/>
        </authorList>
    </citation>
    <scope>NUCLEOTIDE SEQUENCE [LARGE SCALE GENOMIC DNA]</scope>
</reference>
<evidence type="ECO:0000313" key="1">
    <source>
        <dbReference type="Ensembl" id="ENSRFEP00010003288.1"/>
    </source>
</evidence>
<dbReference type="GeneTree" id="ENSGT00990000208225"/>
<organism evidence="1 2">
    <name type="scientific">Rhinolophus ferrumequinum</name>
    <name type="common">Greater horseshoe bat</name>
    <dbReference type="NCBI Taxonomy" id="59479"/>
    <lineage>
        <taxon>Eukaryota</taxon>
        <taxon>Metazoa</taxon>
        <taxon>Chordata</taxon>
        <taxon>Craniata</taxon>
        <taxon>Vertebrata</taxon>
        <taxon>Euteleostomi</taxon>
        <taxon>Mammalia</taxon>
        <taxon>Eutheria</taxon>
        <taxon>Laurasiatheria</taxon>
        <taxon>Chiroptera</taxon>
        <taxon>Yinpterochiroptera</taxon>
        <taxon>Rhinolophoidea</taxon>
        <taxon>Rhinolophidae</taxon>
        <taxon>Rhinolophinae</taxon>
        <taxon>Rhinolophus</taxon>
    </lineage>
</organism>